<dbReference type="GO" id="GO:0015808">
    <property type="term" value="P:L-alanine transport"/>
    <property type="evidence" value="ECO:0007669"/>
    <property type="project" value="TreeGrafter"/>
</dbReference>
<dbReference type="PROSITE" id="PS00211">
    <property type="entry name" value="ABC_TRANSPORTER_1"/>
    <property type="match status" value="1"/>
</dbReference>
<dbReference type="InterPro" id="IPR051120">
    <property type="entry name" value="ABC_AA/LPS_Transport"/>
</dbReference>
<dbReference type="GO" id="GO:0016887">
    <property type="term" value="F:ATP hydrolysis activity"/>
    <property type="evidence" value="ECO:0007669"/>
    <property type="project" value="InterPro"/>
</dbReference>
<dbReference type="GO" id="GO:0005304">
    <property type="term" value="F:L-valine transmembrane transporter activity"/>
    <property type="evidence" value="ECO:0007669"/>
    <property type="project" value="TreeGrafter"/>
</dbReference>
<keyword evidence="3 5" id="KW-0067">ATP-binding</keyword>
<dbReference type="SMART" id="SM00382">
    <property type="entry name" value="AAA"/>
    <property type="match status" value="1"/>
</dbReference>
<dbReference type="RefSeq" id="WP_127763670.1">
    <property type="nucleotide sequence ID" value="NZ_SADE01000001.1"/>
</dbReference>
<feature type="domain" description="ABC transporter" evidence="4">
    <location>
        <begin position="4"/>
        <end position="245"/>
    </location>
</feature>
<protein>
    <submittedName>
        <fullName evidence="5">ABC transporter ATP-binding protein</fullName>
    </submittedName>
</protein>
<dbReference type="PANTHER" id="PTHR45772:SF7">
    <property type="entry name" value="AMINO ACID ABC TRANSPORTER ATP-BINDING PROTEIN"/>
    <property type="match status" value="1"/>
</dbReference>
<sequence>MTLLDVQRLSKRFGAVSAVDNVSFDVARTEMLAIIGPNGAGKSTCFNMIGGQIEPDMGTVLFDGTDITRDTPQKLFRSGIGRTFQIAAVFQSMNVREVLQTALLSRDGRTASFLFPARRYKGEEADELAASVGLQDFLNTECRALSYGDLKRVELALALANRPRLLLMDEPTAGMAPDGRQQMMRLVRSLADKSGISVLFTEHDMDVVFNHADRILVLNKGQVLALDTPDEIRADPAVQAVYLGEEA</sequence>
<keyword evidence="1" id="KW-0813">Transport</keyword>
<dbReference type="InterPro" id="IPR003439">
    <property type="entry name" value="ABC_transporter-like_ATP-bd"/>
</dbReference>
<dbReference type="PANTHER" id="PTHR45772">
    <property type="entry name" value="CONSERVED COMPONENT OF ABC TRANSPORTER FOR NATURAL AMINO ACIDS-RELATED"/>
    <property type="match status" value="1"/>
</dbReference>
<dbReference type="GO" id="GO:0005524">
    <property type="term" value="F:ATP binding"/>
    <property type="evidence" value="ECO:0007669"/>
    <property type="project" value="UniProtKB-KW"/>
</dbReference>
<dbReference type="GO" id="GO:0015188">
    <property type="term" value="F:L-isoleucine transmembrane transporter activity"/>
    <property type="evidence" value="ECO:0007669"/>
    <property type="project" value="TreeGrafter"/>
</dbReference>
<gene>
    <name evidence="5" type="ORF">EOI86_03115</name>
</gene>
<dbReference type="GO" id="GO:1903805">
    <property type="term" value="P:L-valine import across plasma membrane"/>
    <property type="evidence" value="ECO:0007669"/>
    <property type="project" value="TreeGrafter"/>
</dbReference>
<dbReference type="EMBL" id="SADE01000001">
    <property type="protein sequence ID" value="RVU38298.1"/>
    <property type="molecule type" value="Genomic_DNA"/>
</dbReference>
<dbReference type="InterPro" id="IPR027417">
    <property type="entry name" value="P-loop_NTPase"/>
</dbReference>
<keyword evidence="2" id="KW-0547">Nucleotide-binding</keyword>
<dbReference type="GO" id="GO:0005886">
    <property type="term" value="C:plasma membrane"/>
    <property type="evidence" value="ECO:0007669"/>
    <property type="project" value="TreeGrafter"/>
</dbReference>
<evidence type="ECO:0000313" key="5">
    <source>
        <dbReference type="EMBL" id="RVU38298.1"/>
    </source>
</evidence>
<dbReference type="Gene3D" id="3.40.50.300">
    <property type="entry name" value="P-loop containing nucleotide triphosphate hydrolases"/>
    <property type="match status" value="1"/>
</dbReference>
<dbReference type="AlphaFoldDB" id="A0A3S2VRW8"/>
<dbReference type="Pfam" id="PF12399">
    <property type="entry name" value="BCA_ABC_TP_C"/>
    <property type="match status" value="1"/>
</dbReference>
<evidence type="ECO:0000256" key="2">
    <source>
        <dbReference type="ARBA" id="ARBA00022741"/>
    </source>
</evidence>
<evidence type="ECO:0000313" key="6">
    <source>
        <dbReference type="Proteomes" id="UP000287447"/>
    </source>
</evidence>
<dbReference type="CDD" id="cd03219">
    <property type="entry name" value="ABC_Mj1267_LivG_branched"/>
    <property type="match status" value="1"/>
</dbReference>
<dbReference type="Proteomes" id="UP000287447">
    <property type="component" value="Unassembled WGS sequence"/>
</dbReference>
<evidence type="ECO:0000256" key="1">
    <source>
        <dbReference type="ARBA" id="ARBA00022448"/>
    </source>
</evidence>
<keyword evidence="6" id="KW-1185">Reference proteome</keyword>
<proteinExistence type="predicted"/>
<dbReference type="PROSITE" id="PS50893">
    <property type="entry name" value="ABC_TRANSPORTER_2"/>
    <property type="match status" value="1"/>
</dbReference>
<evidence type="ECO:0000256" key="3">
    <source>
        <dbReference type="ARBA" id="ARBA00022840"/>
    </source>
</evidence>
<dbReference type="InterPro" id="IPR017871">
    <property type="entry name" value="ABC_transporter-like_CS"/>
</dbReference>
<dbReference type="InterPro" id="IPR032823">
    <property type="entry name" value="BCA_ABC_TP_C"/>
</dbReference>
<dbReference type="GO" id="GO:0015192">
    <property type="term" value="F:L-phenylalanine transmembrane transporter activity"/>
    <property type="evidence" value="ECO:0007669"/>
    <property type="project" value="TreeGrafter"/>
</dbReference>
<reference evidence="6" key="1">
    <citation type="submission" date="2019-01" db="EMBL/GenBank/DDBJ databases">
        <title>Gri0909 isolated from a small marine red alga.</title>
        <authorList>
            <person name="Kim J."/>
            <person name="Jeong S.E."/>
            <person name="Jeon C.O."/>
        </authorList>
    </citation>
    <scope>NUCLEOTIDE SEQUENCE [LARGE SCALE GENOMIC DNA]</scope>
    <source>
        <strain evidence="6">Gri0909</strain>
    </source>
</reference>
<name>A0A3S2VRW8_9PROT</name>
<dbReference type="SUPFAM" id="SSF52540">
    <property type="entry name" value="P-loop containing nucleoside triphosphate hydrolases"/>
    <property type="match status" value="1"/>
</dbReference>
<dbReference type="GO" id="GO:1903806">
    <property type="term" value="P:L-isoleucine import across plasma membrane"/>
    <property type="evidence" value="ECO:0007669"/>
    <property type="project" value="TreeGrafter"/>
</dbReference>
<evidence type="ECO:0000259" key="4">
    <source>
        <dbReference type="PROSITE" id="PS50893"/>
    </source>
</evidence>
<organism evidence="5 6">
    <name type="scientific">Hwanghaeella grinnelliae</name>
    <dbReference type="NCBI Taxonomy" id="2500179"/>
    <lineage>
        <taxon>Bacteria</taxon>
        <taxon>Pseudomonadati</taxon>
        <taxon>Pseudomonadota</taxon>
        <taxon>Alphaproteobacteria</taxon>
        <taxon>Rhodospirillales</taxon>
        <taxon>Rhodospirillaceae</taxon>
        <taxon>Hwanghaeella</taxon>
    </lineage>
</organism>
<dbReference type="InterPro" id="IPR003593">
    <property type="entry name" value="AAA+_ATPase"/>
</dbReference>
<dbReference type="Pfam" id="PF00005">
    <property type="entry name" value="ABC_tran"/>
    <property type="match status" value="1"/>
</dbReference>
<dbReference type="OrthoDB" id="9779872at2"/>
<comment type="caution">
    <text evidence="5">The sequence shown here is derived from an EMBL/GenBank/DDBJ whole genome shotgun (WGS) entry which is preliminary data.</text>
</comment>
<accession>A0A3S2VRW8</accession>
<dbReference type="GO" id="GO:0042941">
    <property type="term" value="P:D-alanine transmembrane transport"/>
    <property type="evidence" value="ECO:0007669"/>
    <property type="project" value="TreeGrafter"/>
</dbReference>